<dbReference type="SUPFAM" id="SSF56112">
    <property type="entry name" value="Protein kinase-like (PK-like)"/>
    <property type="match status" value="1"/>
</dbReference>
<dbReference type="GO" id="GO:0072518">
    <property type="term" value="F:Rho-dependent protein serine/threonine kinase activity"/>
    <property type="evidence" value="ECO:0007669"/>
    <property type="project" value="TreeGrafter"/>
</dbReference>
<dbReference type="InterPro" id="IPR008271">
    <property type="entry name" value="Ser/Thr_kinase_AS"/>
</dbReference>
<dbReference type="InterPro" id="IPR057529">
    <property type="entry name" value="MRCK/ROCK_PH"/>
</dbReference>
<dbReference type="GO" id="GO:0030866">
    <property type="term" value="P:cortical actin cytoskeleton organization"/>
    <property type="evidence" value="ECO:0007669"/>
    <property type="project" value="TreeGrafter"/>
</dbReference>
<evidence type="ECO:0000256" key="8">
    <source>
        <dbReference type="ARBA" id="ARBA00022723"/>
    </source>
</evidence>
<evidence type="ECO:0000256" key="1">
    <source>
        <dbReference type="ARBA" id="ARBA00001946"/>
    </source>
</evidence>
<evidence type="ECO:0000259" key="18">
    <source>
        <dbReference type="PROSITE" id="PS50081"/>
    </source>
</evidence>
<dbReference type="InterPro" id="IPR046349">
    <property type="entry name" value="C1-like_sf"/>
</dbReference>
<dbReference type="InterPro" id="IPR002219">
    <property type="entry name" value="PKC_DAG/PE"/>
</dbReference>
<evidence type="ECO:0000256" key="15">
    <source>
        <dbReference type="SAM" id="Coils"/>
    </source>
</evidence>
<evidence type="ECO:0000256" key="4">
    <source>
        <dbReference type="ARBA" id="ARBA00022490"/>
    </source>
</evidence>
<evidence type="ECO:0000256" key="2">
    <source>
        <dbReference type="ARBA" id="ARBA00004496"/>
    </source>
</evidence>
<feature type="region of interest" description="Disordered" evidence="16">
    <location>
        <begin position="363"/>
        <end position="385"/>
    </location>
</feature>
<feature type="region of interest" description="Disordered" evidence="16">
    <location>
        <begin position="1190"/>
        <end position="1244"/>
    </location>
</feature>
<gene>
    <name evidence="20" type="ORF">QYT958_LOCUS7436</name>
</gene>
<dbReference type="SUPFAM" id="SSF90257">
    <property type="entry name" value="Myosin rod fragments"/>
    <property type="match status" value="1"/>
</dbReference>
<dbReference type="GO" id="GO:0005856">
    <property type="term" value="C:cytoskeleton"/>
    <property type="evidence" value="ECO:0007669"/>
    <property type="project" value="TreeGrafter"/>
</dbReference>
<dbReference type="GO" id="GO:0005737">
    <property type="term" value="C:cytoplasm"/>
    <property type="evidence" value="ECO:0007669"/>
    <property type="project" value="UniProtKB-SubCell"/>
</dbReference>
<feature type="coiled-coil region" evidence="15">
    <location>
        <begin position="668"/>
        <end position="702"/>
    </location>
</feature>
<keyword evidence="7" id="KW-0808">Transferase</keyword>
<keyword evidence="4" id="KW-0963">Cytoplasm</keyword>
<comment type="caution">
    <text evidence="20">The sequence shown here is derived from an EMBL/GenBank/DDBJ whole genome shotgun (WGS) entry which is preliminary data.</text>
</comment>
<feature type="domain" description="Phorbol-ester/DAG-type" evidence="18">
    <location>
        <begin position="1100"/>
        <end position="1155"/>
    </location>
</feature>
<dbReference type="GO" id="GO:0031032">
    <property type="term" value="P:actomyosin structure organization"/>
    <property type="evidence" value="ECO:0007669"/>
    <property type="project" value="TreeGrafter"/>
</dbReference>
<evidence type="ECO:0000256" key="3">
    <source>
        <dbReference type="ARBA" id="ARBA00012513"/>
    </source>
</evidence>
<dbReference type="SUPFAM" id="SSF57889">
    <property type="entry name" value="Cysteine-rich domain"/>
    <property type="match status" value="1"/>
</dbReference>
<dbReference type="InterPro" id="IPR050839">
    <property type="entry name" value="Rho-assoc_Ser/Thr_Kinase"/>
</dbReference>
<keyword evidence="9" id="KW-0547">Nucleotide-binding</keyword>
<feature type="coiled-coil region" evidence="15">
    <location>
        <begin position="850"/>
        <end position="881"/>
    </location>
</feature>
<feature type="coiled-coil region" evidence="15">
    <location>
        <begin position="759"/>
        <end position="807"/>
    </location>
</feature>
<keyword evidence="6" id="KW-0597">Phosphoprotein</keyword>
<evidence type="ECO:0000256" key="14">
    <source>
        <dbReference type="ARBA" id="ARBA00023054"/>
    </source>
</evidence>
<evidence type="ECO:0000313" key="21">
    <source>
        <dbReference type="Proteomes" id="UP000663848"/>
    </source>
</evidence>
<evidence type="ECO:0000256" key="9">
    <source>
        <dbReference type="ARBA" id="ARBA00022741"/>
    </source>
</evidence>
<dbReference type="PROSITE" id="PS00108">
    <property type="entry name" value="PROTEIN_KINASE_ST"/>
    <property type="match status" value="1"/>
</dbReference>
<evidence type="ECO:0000259" key="17">
    <source>
        <dbReference type="PROSITE" id="PS50011"/>
    </source>
</evidence>
<feature type="coiled-coil region" evidence="15">
    <location>
        <begin position="912"/>
        <end position="964"/>
    </location>
</feature>
<evidence type="ECO:0000256" key="11">
    <source>
        <dbReference type="ARBA" id="ARBA00022777"/>
    </source>
</evidence>
<evidence type="ECO:0000259" key="19">
    <source>
        <dbReference type="PROSITE" id="PS51285"/>
    </source>
</evidence>
<comment type="cofactor">
    <cofactor evidence="1">
        <name>Mg(2+)</name>
        <dbReference type="ChEBI" id="CHEBI:18420"/>
    </cofactor>
</comment>
<dbReference type="Gene3D" id="3.30.60.20">
    <property type="match status" value="1"/>
</dbReference>
<dbReference type="EC" id="2.7.11.1" evidence="3"/>
<dbReference type="FunFam" id="3.30.200.20:FF:000017">
    <property type="entry name" value="Non-specific serine/threonine protein kinase"/>
    <property type="match status" value="1"/>
</dbReference>
<dbReference type="Gene3D" id="1.20.5.340">
    <property type="match status" value="1"/>
</dbReference>
<dbReference type="GO" id="GO:0000281">
    <property type="term" value="P:mitotic cytokinesis"/>
    <property type="evidence" value="ECO:0007669"/>
    <property type="project" value="TreeGrafter"/>
</dbReference>
<feature type="coiled-coil region" evidence="15">
    <location>
        <begin position="614"/>
        <end position="641"/>
    </location>
</feature>
<dbReference type="GO" id="GO:0048598">
    <property type="term" value="P:embryonic morphogenesis"/>
    <property type="evidence" value="ECO:0007669"/>
    <property type="project" value="TreeGrafter"/>
</dbReference>
<evidence type="ECO:0000256" key="7">
    <source>
        <dbReference type="ARBA" id="ARBA00022679"/>
    </source>
</evidence>
<feature type="domain" description="Protein kinase" evidence="17">
    <location>
        <begin position="79"/>
        <end position="341"/>
    </location>
</feature>
<dbReference type="SMART" id="SM00133">
    <property type="entry name" value="S_TK_X"/>
    <property type="match status" value="1"/>
</dbReference>
<feature type="region of interest" description="Disordered" evidence="16">
    <location>
        <begin position="884"/>
        <end position="910"/>
    </location>
</feature>
<dbReference type="Gene3D" id="1.10.510.10">
    <property type="entry name" value="Transferase(Phosphotransferase) domain 1"/>
    <property type="match status" value="1"/>
</dbReference>
<dbReference type="SUPFAM" id="SSF50729">
    <property type="entry name" value="PH domain-like"/>
    <property type="match status" value="1"/>
</dbReference>
<keyword evidence="14 15" id="KW-0175">Coiled coil</keyword>
<dbReference type="InterPro" id="IPR011009">
    <property type="entry name" value="Kinase-like_dom_sf"/>
</dbReference>
<keyword evidence="12" id="KW-0862">Zinc</keyword>
<sequence>MVNNMASPINDFAQRTRLLEERIVDPRSSISIDSLLDSIVALIYDCEGLKKTKNFDGFYGKFQASTREIRDKRVNFDDFEIIKIIGRGAFGTVDLVRRKATGQVYALKTLSKFEMLKRSDSAFFWEERNIMAFSNSDWIVKLHYAFQDAKNLYMIMDYMPGGDLITLLTRYEINESSARFYCAEVVLALDAIHTMGYIHRDVKPDNMLLDARGHLKLADFGTCVKMDKDGLVRSDTAVGTPDYISPEILKSQSTTGVYGAEVDWWSVGVFLYEMLLGETPFYAESLVGTYHKIMNHRENLVFPDEIPLSTEARALICAFLSDRSARLGKNGIGEIKAHPFFTNQNEWSWETIRKASVPIVPPLTNDEDTSNFEEIEKSDGPSEESFTATKTFVGNQLSFVGFSFSSEQQPFLDRRSTTNFNNFNNSELEQRLQESERIKSELESRMRRFHEDLNAKCQDEKVLNSKLYELERKNVVLVTENKEAQRKYELELENRRTFERNLEEAQRLLDNERQVKNQMGVTNREWTDKLTSFERQLNESNEKLKIELDSNLRLKKQHQDIQKNCAQLERSYNDMHDKYQELIAIKLKFEKDIITQQANIEQEKTAKYMALDKIQELEVEIDSLRSKLIEEEIRHQKLQDQFLVEKLKRAGTHNLTDDDLKHDGQEIIKDLERKLDSERLSLKRATEELIQTQKKARMLEMDLKQITTNYNQLIHDHELSKQSKEQIIEQMESDNQRRTQYDKDLKHMQQQLDISFNKEKHLANELNQMRKENERLNKEIRMMNNEYENIKSKVLDYEEQVEDFNGRLALLDSEINTFRDRYEKCQYDLEQAIKDREAMSNKFKPILDQLHDFERQVSELRKKADDERAKKEAAVKKLQEIVTNPLQNNPFLSRPTGSSRRHDRDRNDRNIARRLEQALEVERMKYKKLQNEKDDELATLSDDITKLKRELETRRDEIDKYKRILETRGSIDNISLTSDDLDDDRDRLESWVQIPTRNIRRGGWKRQFAVIAKNKLLLYNSEKDQLAAISIDVEKLYHVRAVTQGDVLRVDPNMIPKIFQVLYDSEGQALLNNSTSTMSNSMIHPQEQDRHSGETIEYKGHSFVIVAYRMPTQCETCNRPCYNVFTPPPCLECTRCHVRCHKQHYDDREEFMLPCRVNDKLSVKELLVMCISENEQKQWIAKLSKKIPKRGIVSQHDHTPSSRTSTTSFRSPNTSISSSASNLFGNNAGQTPKQKSSTLPARAK</sequence>
<evidence type="ECO:0000256" key="16">
    <source>
        <dbReference type="SAM" id="MobiDB-lite"/>
    </source>
</evidence>
<dbReference type="Gene3D" id="1.10.287.1490">
    <property type="match status" value="1"/>
</dbReference>
<dbReference type="PROSITE" id="PS51285">
    <property type="entry name" value="AGC_KINASE_CTER"/>
    <property type="match status" value="1"/>
</dbReference>
<dbReference type="AlphaFoldDB" id="A0A820XV00"/>
<dbReference type="GO" id="GO:0008270">
    <property type="term" value="F:zinc ion binding"/>
    <property type="evidence" value="ECO:0007669"/>
    <property type="project" value="UniProtKB-KW"/>
</dbReference>
<dbReference type="GO" id="GO:1901888">
    <property type="term" value="P:regulation of cell junction assembly"/>
    <property type="evidence" value="ECO:0007669"/>
    <property type="project" value="TreeGrafter"/>
</dbReference>
<proteinExistence type="predicted"/>
<dbReference type="PROSITE" id="PS50081">
    <property type="entry name" value="ZF_DAG_PE_2"/>
    <property type="match status" value="1"/>
</dbReference>
<dbReference type="InterPro" id="IPR000961">
    <property type="entry name" value="AGC-kinase_C"/>
</dbReference>
<name>A0A820XV00_9BILA</name>
<keyword evidence="11" id="KW-0418">Kinase</keyword>
<comment type="subcellular location">
    <subcellularLocation>
        <location evidence="2">Cytoplasm</location>
    </subcellularLocation>
</comment>
<dbReference type="SMART" id="SM00220">
    <property type="entry name" value="S_TKc"/>
    <property type="match status" value="1"/>
</dbReference>
<dbReference type="FunFam" id="1.10.510.10:FF:000047">
    <property type="entry name" value="Rho-associated protein kinase 1"/>
    <property type="match status" value="1"/>
</dbReference>
<dbReference type="Pfam" id="PF25346">
    <property type="entry name" value="PH_MRCK"/>
    <property type="match status" value="1"/>
</dbReference>
<dbReference type="InterPro" id="IPR011993">
    <property type="entry name" value="PH-like_dom_sf"/>
</dbReference>
<evidence type="ECO:0000256" key="6">
    <source>
        <dbReference type="ARBA" id="ARBA00022553"/>
    </source>
</evidence>
<dbReference type="Proteomes" id="UP000663848">
    <property type="component" value="Unassembled WGS sequence"/>
</dbReference>
<dbReference type="GO" id="GO:0005524">
    <property type="term" value="F:ATP binding"/>
    <property type="evidence" value="ECO:0007669"/>
    <property type="project" value="UniProtKB-KW"/>
</dbReference>
<feature type="domain" description="AGC-kinase C-terminal" evidence="19">
    <location>
        <begin position="345"/>
        <end position="414"/>
    </location>
</feature>
<keyword evidence="13" id="KW-0067">ATP-binding</keyword>
<dbReference type="EMBL" id="CAJOBR010000711">
    <property type="protein sequence ID" value="CAF4538624.1"/>
    <property type="molecule type" value="Genomic_DNA"/>
</dbReference>
<keyword evidence="8" id="KW-0479">Metal-binding</keyword>
<feature type="compositionally biased region" description="Low complexity" evidence="16">
    <location>
        <begin position="1201"/>
        <end position="1221"/>
    </location>
</feature>
<dbReference type="Gene3D" id="2.30.29.30">
    <property type="entry name" value="Pleckstrin-homology domain (PH domain)/Phosphotyrosine-binding domain (PTB)"/>
    <property type="match status" value="1"/>
</dbReference>
<evidence type="ECO:0000256" key="5">
    <source>
        <dbReference type="ARBA" id="ARBA00022527"/>
    </source>
</evidence>
<accession>A0A820XV00</accession>
<feature type="coiled-coil region" evidence="15">
    <location>
        <begin position="425"/>
        <end position="578"/>
    </location>
</feature>
<evidence type="ECO:0000256" key="10">
    <source>
        <dbReference type="ARBA" id="ARBA00022771"/>
    </source>
</evidence>
<evidence type="ECO:0000313" key="20">
    <source>
        <dbReference type="EMBL" id="CAF4538624.1"/>
    </source>
</evidence>
<evidence type="ECO:0000256" key="12">
    <source>
        <dbReference type="ARBA" id="ARBA00022833"/>
    </source>
</evidence>
<reference evidence="20" key="1">
    <citation type="submission" date="2021-02" db="EMBL/GenBank/DDBJ databases">
        <authorList>
            <person name="Nowell W R."/>
        </authorList>
    </citation>
    <scope>NUCLEOTIDE SEQUENCE</scope>
</reference>
<dbReference type="PANTHER" id="PTHR22988">
    <property type="entry name" value="MYOTONIC DYSTROPHY S/T KINASE-RELATED"/>
    <property type="match status" value="1"/>
</dbReference>
<feature type="compositionally biased region" description="Basic and acidic residues" evidence="16">
    <location>
        <begin position="900"/>
        <end position="910"/>
    </location>
</feature>
<keyword evidence="10" id="KW-0863">Zinc-finger</keyword>
<dbReference type="CDD" id="cd20813">
    <property type="entry name" value="C1_ROCK"/>
    <property type="match status" value="1"/>
</dbReference>
<dbReference type="InterPro" id="IPR000719">
    <property type="entry name" value="Prot_kinase_dom"/>
</dbReference>
<dbReference type="PROSITE" id="PS50011">
    <property type="entry name" value="PROTEIN_KINASE_DOM"/>
    <property type="match status" value="1"/>
</dbReference>
<dbReference type="PANTHER" id="PTHR22988:SF73">
    <property type="entry name" value="RHO-ASSOCIATED PROTEIN KINASE"/>
    <property type="match status" value="1"/>
</dbReference>
<feature type="compositionally biased region" description="Polar residues" evidence="16">
    <location>
        <begin position="1222"/>
        <end position="1244"/>
    </location>
</feature>
<feature type="compositionally biased region" description="Polar residues" evidence="16">
    <location>
        <begin position="884"/>
        <end position="898"/>
    </location>
</feature>
<dbReference type="GO" id="GO:0007266">
    <property type="term" value="P:Rho protein signal transduction"/>
    <property type="evidence" value="ECO:0007669"/>
    <property type="project" value="TreeGrafter"/>
</dbReference>
<organism evidence="20 21">
    <name type="scientific">Rotaria socialis</name>
    <dbReference type="NCBI Taxonomy" id="392032"/>
    <lineage>
        <taxon>Eukaryota</taxon>
        <taxon>Metazoa</taxon>
        <taxon>Spiralia</taxon>
        <taxon>Gnathifera</taxon>
        <taxon>Rotifera</taxon>
        <taxon>Eurotatoria</taxon>
        <taxon>Bdelloidea</taxon>
        <taxon>Philodinida</taxon>
        <taxon>Philodinidae</taxon>
        <taxon>Rotaria</taxon>
    </lineage>
</organism>
<protein>
    <recommendedName>
        <fullName evidence="3">non-specific serine/threonine protein kinase</fullName>
        <ecNumber evidence="3">2.7.11.1</ecNumber>
    </recommendedName>
</protein>
<evidence type="ECO:0000256" key="13">
    <source>
        <dbReference type="ARBA" id="ARBA00022840"/>
    </source>
</evidence>
<dbReference type="Pfam" id="PF00069">
    <property type="entry name" value="Pkinase"/>
    <property type="match status" value="1"/>
</dbReference>
<dbReference type="Gene3D" id="3.30.200.20">
    <property type="entry name" value="Phosphorylase Kinase, domain 1"/>
    <property type="match status" value="1"/>
</dbReference>
<keyword evidence="5" id="KW-0723">Serine/threonine-protein kinase</keyword>